<dbReference type="EnsemblProtists" id="EOD27505">
    <property type="protein sequence ID" value="EOD27505"/>
    <property type="gene ID" value="EMIHUDRAFT_235730"/>
</dbReference>
<dbReference type="GO" id="GO:0005886">
    <property type="term" value="C:plasma membrane"/>
    <property type="evidence" value="ECO:0007669"/>
    <property type="project" value="TreeGrafter"/>
</dbReference>
<dbReference type="Proteomes" id="UP000013827">
    <property type="component" value="Unassembled WGS sequence"/>
</dbReference>
<dbReference type="OMA" id="WDAYSIS"/>
<dbReference type="GO" id="GO:0005789">
    <property type="term" value="C:endoplasmic reticulum membrane"/>
    <property type="evidence" value="ECO:0007669"/>
    <property type="project" value="TreeGrafter"/>
</dbReference>
<dbReference type="PANTHER" id="PTHR34009:SF2">
    <property type="entry name" value="PROTEIN STAR"/>
    <property type="match status" value="1"/>
</dbReference>
<dbReference type="RefSeq" id="XP_005779934.1">
    <property type="nucleotide sequence ID" value="XM_005779877.1"/>
</dbReference>
<dbReference type="Gene3D" id="3.40.50.150">
    <property type="entry name" value="Vaccinia Virus protein VP39"/>
    <property type="match status" value="1"/>
</dbReference>
<dbReference type="HOGENOM" id="CLU_082892_0_0_1"/>
<dbReference type="GO" id="GO:0016197">
    <property type="term" value="P:endosomal transport"/>
    <property type="evidence" value="ECO:0007669"/>
    <property type="project" value="TreeGrafter"/>
</dbReference>
<keyword evidence="2" id="KW-1185">Reference proteome</keyword>
<dbReference type="GO" id="GO:0031902">
    <property type="term" value="C:late endosome membrane"/>
    <property type="evidence" value="ECO:0007669"/>
    <property type="project" value="TreeGrafter"/>
</dbReference>
<accession>A0A0D3JVH0</accession>
<name>A0A0D3JVH0_EMIH1</name>
<evidence type="ECO:0008006" key="3">
    <source>
        <dbReference type="Google" id="ProtNLM"/>
    </source>
</evidence>
<dbReference type="AlphaFoldDB" id="A0A0D3JVH0"/>
<evidence type="ECO:0000313" key="1">
    <source>
        <dbReference type="EnsemblProtists" id="EOD27505"/>
    </source>
</evidence>
<dbReference type="PaxDb" id="2903-EOD27505"/>
<evidence type="ECO:0000313" key="2">
    <source>
        <dbReference type="Proteomes" id="UP000013827"/>
    </source>
</evidence>
<organism evidence="1 2">
    <name type="scientific">Emiliania huxleyi (strain CCMP1516)</name>
    <dbReference type="NCBI Taxonomy" id="280463"/>
    <lineage>
        <taxon>Eukaryota</taxon>
        <taxon>Haptista</taxon>
        <taxon>Haptophyta</taxon>
        <taxon>Prymnesiophyceae</taxon>
        <taxon>Isochrysidales</taxon>
        <taxon>Noelaerhabdaceae</taxon>
        <taxon>Emiliania</taxon>
    </lineage>
</organism>
<dbReference type="KEGG" id="ehx:EMIHUDRAFT_235730"/>
<proteinExistence type="predicted"/>
<reference evidence="1" key="2">
    <citation type="submission" date="2024-10" db="UniProtKB">
        <authorList>
            <consortium name="EnsemblProtists"/>
        </authorList>
    </citation>
    <scope>IDENTIFICATION</scope>
</reference>
<reference evidence="2" key="1">
    <citation type="journal article" date="2013" name="Nature">
        <title>Pan genome of the phytoplankton Emiliania underpins its global distribution.</title>
        <authorList>
            <person name="Read B.A."/>
            <person name="Kegel J."/>
            <person name="Klute M.J."/>
            <person name="Kuo A."/>
            <person name="Lefebvre S.C."/>
            <person name="Maumus F."/>
            <person name="Mayer C."/>
            <person name="Miller J."/>
            <person name="Monier A."/>
            <person name="Salamov A."/>
            <person name="Young J."/>
            <person name="Aguilar M."/>
            <person name="Claverie J.M."/>
            <person name="Frickenhaus S."/>
            <person name="Gonzalez K."/>
            <person name="Herman E.K."/>
            <person name="Lin Y.C."/>
            <person name="Napier J."/>
            <person name="Ogata H."/>
            <person name="Sarno A.F."/>
            <person name="Shmutz J."/>
            <person name="Schroeder D."/>
            <person name="de Vargas C."/>
            <person name="Verret F."/>
            <person name="von Dassow P."/>
            <person name="Valentin K."/>
            <person name="Van de Peer Y."/>
            <person name="Wheeler G."/>
            <person name="Dacks J.B."/>
            <person name="Delwiche C.F."/>
            <person name="Dyhrman S.T."/>
            <person name="Glockner G."/>
            <person name="John U."/>
            <person name="Richards T."/>
            <person name="Worden A.Z."/>
            <person name="Zhang X."/>
            <person name="Grigoriev I.V."/>
            <person name="Allen A.E."/>
            <person name="Bidle K."/>
            <person name="Borodovsky M."/>
            <person name="Bowler C."/>
            <person name="Brownlee C."/>
            <person name="Cock J.M."/>
            <person name="Elias M."/>
            <person name="Gladyshev V.N."/>
            <person name="Groth M."/>
            <person name="Guda C."/>
            <person name="Hadaegh A."/>
            <person name="Iglesias-Rodriguez M.D."/>
            <person name="Jenkins J."/>
            <person name="Jones B.M."/>
            <person name="Lawson T."/>
            <person name="Leese F."/>
            <person name="Lindquist E."/>
            <person name="Lobanov A."/>
            <person name="Lomsadze A."/>
            <person name="Malik S.B."/>
            <person name="Marsh M.E."/>
            <person name="Mackinder L."/>
            <person name="Mock T."/>
            <person name="Mueller-Roeber B."/>
            <person name="Pagarete A."/>
            <person name="Parker M."/>
            <person name="Probert I."/>
            <person name="Quesneville H."/>
            <person name="Raines C."/>
            <person name="Rensing S.A."/>
            <person name="Riano-Pachon D.M."/>
            <person name="Richier S."/>
            <person name="Rokitta S."/>
            <person name="Shiraiwa Y."/>
            <person name="Soanes D.M."/>
            <person name="van der Giezen M."/>
            <person name="Wahlund T.M."/>
            <person name="Williams B."/>
            <person name="Wilson W."/>
            <person name="Wolfe G."/>
            <person name="Wurch L.L."/>
        </authorList>
    </citation>
    <scope>NUCLEOTIDE SEQUENCE</scope>
</reference>
<protein>
    <recommendedName>
        <fullName evidence="3">Methyltransferase FkbM domain-containing protein</fullName>
    </recommendedName>
</protein>
<dbReference type="GO" id="GO:0005794">
    <property type="term" value="C:Golgi apparatus"/>
    <property type="evidence" value="ECO:0007669"/>
    <property type="project" value="TreeGrafter"/>
</dbReference>
<dbReference type="PANTHER" id="PTHR34009">
    <property type="entry name" value="PROTEIN STAR"/>
    <property type="match status" value="1"/>
</dbReference>
<dbReference type="InterPro" id="IPR053202">
    <property type="entry name" value="EGF_Rcpt_Signaling_Reg"/>
</dbReference>
<dbReference type="InterPro" id="IPR029063">
    <property type="entry name" value="SAM-dependent_MTases_sf"/>
</dbReference>
<sequence>MPSDGMGNRHRFFIDLAANEWRRNSNTRALERDYNWEGLCIEANPSLHASLLSQRNCTVVGAAVASTEEMVRFTPRGVYGGIVGKGMRNSKAHDEDVIEMRTVPFWRILEQTKAPKTIDYMSLDVEARAPPPPDRTLRSRILALTLSLCQFQGAESLVMASFPWDAYSISVLTVENPKEDLVQALEAHGYVWQCNHGHYGDEMWLSRRALEFKHVQRALARGIHNCTHDPNNGKRVQRKCDCVPPPEP</sequence>
<dbReference type="GO" id="GO:0006888">
    <property type="term" value="P:endoplasmic reticulum to Golgi vesicle-mediated transport"/>
    <property type="evidence" value="ECO:0007669"/>
    <property type="project" value="TreeGrafter"/>
</dbReference>
<dbReference type="GeneID" id="17273050"/>
<dbReference type="eggNOG" id="ENOG502S5TS">
    <property type="taxonomic scope" value="Eukaryota"/>
</dbReference>